<dbReference type="InterPro" id="IPR049704">
    <property type="entry name" value="Aminotrans_3_PPA_site"/>
</dbReference>
<evidence type="ECO:0000313" key="9">
    <source>
        <dbReference type="Proteomes" id="UP000294796"/>
    </source>
</evidence>
<evidence type="ECO:0000256" key="7">
    <source>
        <dbReference type="HAMAP-Rule" id="MF_01107"/>
    </source>
</evidence>
<dbReference type="InterPro" id="IPR004636">
    <property type="entry name" value="AcOrn/SuccOrn_fam"/>
</dbReference>
<dbReference type="PANTHER" id="PTHR11986">
    <property type="entry name" value="AMINOTRANSFERASE CLASS III"/>
    <property type="match status" value="1"/>
</dbReference>
<comment type="miscellaneous">
    <text evidence="7">May also have succinyldiaminopimelate aminotransferase activity, thus carrying out the corresponding step in lysine biosynthesis.</text>
</comment>
<dbReference type="UniPathway" id="UPA00068">
    <property type="reaction ID" value="UER00109"/>
</dbReference>
<dbReference type="InterPro" id="IPR015422">
    <property type="entry name" value="PyrdxlP-dep_Trfase_small"/>
</dbReference>
<keyword evidence="2 7" id="KW-0055">Arginine biosynthesis</keyword>
<dbReference type="GO" id="GO:0006526">
    <property type="term" value="P:L-arginine biosynthetic process"/>
    <property type="evidence" value="ECO:0007669"/>
    <property type="project" value="UniProtKB-UniRule"/>
</dbReference>
<keyword evidence="5 7" id="KW-0808">Transferase</keyword>
<feature type="binding site" evidence="7">
    <location>
        <begin position="227"/>
        <end position="230"/>
    </location>
    <ligand>
        <name>pyridoxal 5'-phosphate</name>
        <dbReference type="ChEBI" id="CHEBI:597326"/>
    </ligand>
</feature>
<dbReference type="NCBIfam" id="NF002325">
    <property type="entry name" value="PRK01278.1"/>
    <property type="match status" value="1"/>
</dbReference>
<dbReference type="GO" id="GO:0005737">
    <property type="term" value="C:cytoplasm"/>
    <property type="evidence" value="ECO:0007669"/>
    <property type="project" value="UniProtKB-SubCell"/>
</dbReference>
<dbReference type="Proteomes" id="UP000294796">
    <property type="component" value="Unassembled WGS sequence"/>
</dbReference>
<name>A0A4R5TTA8_9GAMM</name>
<dbReference type="Pfam" id="PF00202">
    <property type="entry name" value="Aminotran_3"/>
    <property type="match status" value="1"/>
</dbReference>
<dbReference type="GO" id="GO:0030170">
    <property type="term" value="F:pyridoxal phosphate binding"/>
    <property type="evidence" value="ECO:0007669"/>
    <property type="project" value="InterPro"/>
</dbReference>
<dbReference type="InterPro" id="IPR005814">
    <property type="entry name" value="Aminotrans_3"/>
</dbReference>
<protein>
    <recommendedName>
        <fullName evidence="7">Acetylornithine aminotransferase</fullName>
        <shortName evidence="7">ACOAT</shortName>
        <ecNumber evidence="7">2.6.1.11</ecNumber>
    </recommendedName>
</protein>
<gene>
    <name evidence="7" type="primary">argD</name>
    <name evidence="8" type="ORF">E2F46_11495</name>
</gene>
<dbReference type="PANTHER" id="PTHR11986:SF113">
    <property type="entry name" value="SUCCINYLORNITHINE TRANSAMINASE"/>
    <property type="match status" value="1"/>
</dbReference>
<evidence type="ECO:0000256" key="4">
    <source>
        <dbReference type="ARBA" id="ARBA00022605"/>
    </source>
</evidence>
<accession>A0A4R5TTA8</accession>
<dbReference type="EC" id="2.6.1.11" evidence="7"/>
<keyword evidence="9" id="KW-1185">Reference proteome</keyword>
<feature type="binding site" evidence="7">
    <location>
        <begin position="107"/>
        <end position="108"/>
    </location>
    <ligand>
        <name>pyridoxal 5'-phosphate</name>
        <dbReference type="ChEBI" id="CHEBI:597326"/>
    </ligand>
</feature>
<dbReference type="PIRSF" id="PIRSF000521">
    <property type="entry name" value="Transaminase_4ab_Lys_Orn"/>
    <property type="match status" value="1"/>
</dbReference>
<reference evidence="8 9" key="1">
    <citation type="submission" date="2019-03" db="EMBL/GenBank/DDBJ databases">
        <title>Luteimonas zhaokaii sp.nov., isolated from the rectal contents of Plateau pika in Yushu, Qinghai Province, China.</title>
        <authorList>
            <person name="Zhang G."/>
        </authorList>
    </citation>
    <scope>NUCLEOTIDE SEQUENCE [LARGE SCALE GENOMIC DNA]</scope>
    <source>
        <strain evidence="8 9">B9</strain>
    </source>
</reference>
<dbReference type="Gene3D" id="3.40.640.10">
    <property type="entry name" value="Type I PLP-dependent aspartate aminotransferase-like (Major domain)"/>
    <property type="match status" value="1"/>
</dbReference>
<evidence type="ECO:0000256" key="2">
    <source>
        <dbReference type="ARBA" id="ARBA00022571"/>
    </source>
</evidence>
<feature type="modified residue" description="N6-(pyridoxal phosphate)lysine" evidence="7">
    <location>
        <position position="256"/>
    </location>
</feature>
<dbReference type="InterPro" id="IPR050103">
    <property type="entry name" value="Class-III_PLP-dep_AT"/>
</dbReference>
<evidence type="ECO:0000256" key="6">
    <source>
        <dbReference type="ARBA" id="ARBA00022898"/>
    </source>
</evidence>
<dbReference type="PROSITE" id="PS00600">
    <property type="entry name" value="AA_TRANSFER_CLASS_3"/>
    <property type="match status" value="1"/>
</dbReference>
<evidence type="ECO:0000256" key="3">
    <source>
        <dbReference type="ARBA" id="ARBA00022576"/>
    </source>
</evidence>
<comment type="catalytic activity">
    <reaction evidence="7">
        <text>N(2)-acetyl-L-ornithine + 2-oxoglutarate = N-acetyl-L-glutamate 5-semialdehyde + L-glutamate</text>
        <dbReference type="Rhea" id="RHEA:18049"/>
        <dbReference type="ChEBI" id="CHEBI:16810"/>
        <dbReference type="ChEBI" id="CHEBI:29123"/>
        <dbReference type="ChEBI" id="CHEBI:29985"/>
        <dbReference type="ChEBI" id="CHEBI:57805"/>
        <dbReference type="EC" id="2.6.1.11"/>
    </reaction>
</comment>
<dbReference type="SUPFAM" id="SSF53383">
    <property type="entry name" value="PLP-dependent transferases"/>
    <property type="match status" value="1"/>
</dbReference>
<dbReference type="NCBIfam" id="NF003397">
    <property type="entry name" value="PRK04612.1"/>
    <property type="match status" value="1"/>
</dbReference>
<keyword evidence="6 7" id="KW-0663">Pyridoxal phosphate</keyword>
<organism evidence="8 9">
    <name type="scientific">Luteimonas aestuarii</name>
    <dbReference type="NCBI Taxonomy" id="453837"/>
    <lineage>
        <taxon>Bacteria</taxon>
        <taxon>Pseudomonadati</taxon>
        <taxon>Pseudomonadota</taxon>
        <taxon>Gammaproteobacteria</taxon>
        <taxon>Lysobacterales</taxon>
        <taxon>Lysobacteraceae</taxon>
        <taxon>Luteimonas</taxon>
    </lineage>
</organism>
<comment type="pathway">
    <text evidence="7">Amino-acid biosynthesis; L-arginine biosynthesis; N(2)-acetyl-L-ornithine from L-glutamate: step 4/4.</text>
</comment>
<feature type="binding site" evidence="7">
    <location>
        <position position="144"/>
    </location>
    <ligand>
        <name>N(2)-acetyl-L-ornithine</name>
        <dbReference type="ChEBI" id="CHEBI:57805"/>
    </ligand>
</feature>
<dbReference type="OrthoDB" id="9801052at2"/>
<dbReference type="InterPro" id="IPR015421">
    <property type="entry name" value="PyrdxlP-dep_Trfase_major"/>
</dbReference>
<evidence type="ECO:0000256" key="1">
    <source>
        <dbReference type="ARBA" id="ARBA00022490"/>
    </source>
</evidence>
<dbReference type="AlphaFoldDB" id="A0A4R5TTA8"/>
<dbReference type="NCBIfam" id="TIGR00707">
    <property type="entry name" value="argD"/>
    <property type="match status" value="1"/>
</dbReference>
<feature type="binding site" evidence="7">
    <location>
        <position position="284"/>
    </location>
    <ligand>
        <name>N(2)-acetyl-L-ornithine</name>
        <dbReference type="ChEBI" id="CHEBI:57805"/>
    </ligand>
</feature>
<dbReference type="HAMAP" id="MF_01107">
    <property type="entry name" value="ArgD_aminotrans_3"/>
    <property type="match status" value="1"/>
</dbReference>
<dbReference type="GO" id="GO:0003992">
    <property type="term" value="F:N2-acetyl-L-ornithine:2-oxoglutarate 5-aminotransferase activity"/>
    <property type="evidence" value="ECO:0007669"/>
    <property type="project" value="UniProtKB-UniRule"/>
</dbReference>
<comment type="subunit">
    <text evidence="7">Homodimer.</text>
</comment>
<dbReference type="RefSeq" id="WP_133322227.1">
    <property type="nucleotide sequence ID" value="NZ_SMTF01000009.1"/>
</dbReference>
<proteinExistence type="inferred from homology"/>
<comment type="caution">
    <text evidence="8">The sequence shown here is derived from an EMBL/GenBank/DDBJ whole genome shotgun (WGS) entry which is preliminary data.</text>
</comment>
<dbReference type="CDD" id="cd00610">
    <property type="entry name" value="OAT_like"/>
    <property type="match status" value="1"/>
</dbReference>
<keyword evidence="3 7" id="KW-0032">Aminotransferase</keyword>
<comment type="cofactor">
    <cofactor evidence="7">
        <name>pyridoxal 5'-phosphate</name>
        <dbReference type="ChEBI" id="CHEBI:597326"/>
    </cofactor>
    <text evidence="7">Binds 1 pyridoxal phosphate per subunit.</text>
</comment>
<dbReference type="InterPro" id="IPR015424">
    <property type="entry name" value="PyrdxlP-dep_Trfase"/>
</dbReference>
<feature type="binding site" evidence="7">
    <location>
        <position position="141"/>
    </location>
    <ligand>
        <name>pyridoxal 5'-phosphate</name>
        <dbReference type="ChEBI" id="CHEBI:597326"/>
    </ligand>
</feature>
<dbReference type="FunFam" id="3.40.640.10:FF:000117">
    <property type="entry name" value="Acetylornithine aminotransferase"/>
    <property type="match status" value="1"/>
</dbReference>
<sequence length="406" mass="42900">MSNIAHLLALGRDVYLPVYRPREVILERGQGARVWDSEGREYIDLSAGIAVCGLGHNDPDLVAALTGQAGKLWHTSNVFYSEPPLRLAEELAAASRFARRVFLCNSGAEANEAAIKLVRKWASAQGRTPDRRVIATFRGSFHGRTLAAVTATAQPKYQEGYEPLPGGFRYVDFNDVTALEIAMAGGDVAAVMLEPVQGEGGVMPAAPGFLRAVRELCDHHGALLVLDEIQSGMGRTGTLFAHWQDDVKPDIVTLAKALGGGFPIGAMLVGDKAAEAMQFGAHGTTFGGNPLAAAVARAALRKLSSPAITHNVARQSAALRAGLDAINAELDLFTQVRGRGLMLGAVLKPAHAGRAGEILDLAAAQGLLLLQAGPDVLRFVPALNITDEELAEGLRRLKLALAGMAT</sequence>
<dbReference type="GO" id="GO:0042802">
    <property type="term" value="F:identical protein binding"/>
    <property type="evidence" value="ECO:0007669"/>
    <property type="project" value="TreeGrafter"/>
</dbReference>
<comment type="subcellular location">
    <subcellularLocation>
        <location evidence="7">Cytoplasm</location>
    </subcellularLocation>
</comment>
<evidence type="ECO:0000313" key="8">
    <source>
        <dbReference type="EMBL" id="TDK23235.1"/>
    </source>
</evidence>
<keyword evidence="1 7" id="KW-0963">Cytoplasm</keyword>
<feature type="binding site" evidence="7">
    <location>
        <position position="285"/>
    </location>
    <ligand>
        <name>pyridoxal 5'-phosphate</name>
        <dbReference type="ChEBI" id="CHEBI:597326"/>
    </ligand>
</feature>
<evidence type="ECO:0000256" key="5">
    <source>
        <dbReference type="ARBA" id="ARBA00022679"/>
    </source>
</evidence>
<comment type="similarity">
    <text evidence="7">Belongs to the class-III pyridoxal-phosphate-dependent aminotransferase family. ArgD subfamily.</text>
</comment>
<keyword evidence="4 7" id="KW-0028">Amino-acid biosynthesis</keyword>
<dbReference type="EMBL" id="SMTF01000009">
    <property type="protein sequence ID" value="TDK23235.1"/>
    <property type="molecule type" value="Genomic_DNA"/>
</dbReference>
<dbReference type="Gene3D" id="3.90.1150.10">
    <property type="entry name" value="Aspartate Aminotransferase, domain 1"/>
    <property type="match status" value="1"/>
</dbReference>